<comment type="caution">
    <text evidence="3">The sequence shown here is derived from an EMBL/GenBank/DDBJ whole genome shotgun (WGS) entry which is preliminary data.</text>
</comment>
<protein>
    <recommendedName>
        <fullName evidence="2">PD-(D/E)XK nuclease-like domain-containing protein</fullName>
    </recommendedName>
</protein>
<sequence>MSMLSYSLAQVTAPTSFPRSPLRSSKSSATGSSDNRSTSPVKRANDLMKLDKPVYVNFNISRPELQSKMQQHGSGDLLKRIETILRRGYLPIELRDILDAELMIDDDEEMLYAKRPRSPIPDTRSLLDSSKLLISTAFESLFPSGQSDKSKTHELLPTFLHIQSLILELDSLRKIVSTTNEYTNVIRAKASWDEQVYGRMLELAVLHVPGVSVENITRANIAKEFLPPMSNRPKFSSPSSKGIDYAMVLQPFDSPSARSDKNNDLDKRLTLSRIRSFLGGLAYPSFNQSSYAPLCDMPSGIFIKTEINSQNTSEAIAQLGIWLSSWYSRVSEFPRSDESKRPALPVLPILQATSVSWYLWFAFDMGSYYEICGHISIPSTGELINAYRLLGVLHILANWMATDFYEWVDRCLKEAGV</sequence>
<dbReference type="STRING" id="363999.A0A439DBH7"/>
<dbReference type="EMBL" id="RYZI01000070">
    <property type="protein sequence ID" value="RWA11746.1"/>
    <property type="molecule type" value="Genomic_DNA"/>
</dbReference>
<evidence type="ECO:0000313" key="3">
    <source>
        <dbReference type="EMBL" id="RWA11746.1"/>
    </source>
</evidence>
<dbReference type="InterPro" id="IPR046797">
    <property type="entry name" value="PDDEXK_12"/>
</dbReference>
<gene>
    <name evidence="3" type="ORF">EKO27_g3364</name>
</gene>
<evidence type="ECO:0000313" key="4">
    <source>
        <dbReference type="Proteomes" id="UP000286045"/>
    </source>
</evidence>
<evidence type="ECO:0000259" key="2">
    <source>
        <dbReference type="Pfam" id="PF20516"/>
    </source>
</evidence>
<name>A0A439DBH7_9PEZI</name>
<dbReference type="Proteomes" id="UP000286045">
    <property type="component" value="Unassembled WGS sequence"/>
</dbReference>
<feature type="region of interest" description="Disordered" evidence="1">
    <location>
        <begin position="15"/>
        <end position="44"/>
    </location>
</feature>
<proteinExistence type="predicted"/>
<dbReference type="Pfam" id="PF20516">
    <property type="entry name" value="PDDEXK_12"/>
    <property type="match status" value="1"/>
</dbReference>
<organism evidence="3 4">
    <name type="scientific">Xylaria grammica</name>
    <dbReference type="NCBI Taxonomy" id="363999"/>
    <lineage>
        <taxon>Eukaryota</taxon>
        <taxon>Fungi</taxon>
        <taxon>Dikarya</taxon>
        <taxon>Ascomycota</taxon>
        <taxon>Pezizomycotina</taxon>
        <taxon>Sordariomycetes</taxon>
        <taxon>Xylariomycetidae</taxon>
        <taxon>Xylariales</taxon>
        <taxon>Xylariaceae</taxon>
        <taxon>Xylaria</taxon>
    </lineage>
</organism>
<accession>A0A439DBH7</accession>
<feature type="compositionally biased region" description="Polar residues" evidence="1">
    <location>
        <begin position="15"/>
        <end position="40"/>
    </location>
</feature>
<keyword evidence="4" id="KW-1185">Reference proteome</keyword>
<dbReference type="AlphaFoldDB" id="A0A439DBH7"/>
<feature type="domain" description="PD-(D/E)XK nuclease-like" evidence="2">
    <location>
        <begin position="164"/>
        <end position="404"/>
    </location>
</feature>
<evidence type="ECO:0000256" key="1">
    <source>
        <dbReference type="SAM" id="MobiDB-lite"/>
    </source>
</evidence>
<reference evidence="3 4" key="1">
    <citation type="submission" date="2018-12" db="EMBL/GenBank/DDBJ databases">
        <title>Draft genome sequence of Xylaria grammica IHI A82.</title>
        <authorList>
            <person name="Buettner E."/>
            <person name="Kellner H."/>
        </authorList>
    </citation>
    <scope>NUCLEOTIDE SEQUENCE [LARGE SCALE GENOMIC DNA]</scope>
    <source>
        <strain evidence="3 4">IHI A82</strain>
    </source>
</reference>